<sequence length="97" mass="10592">MTELQRTITHDEAASRYVLTVDGVEAGFCAYREADGVRDFDHTVIGQDFRGQGLSGPLIKASLDDTRVAGKPIAASCSAIEHFLNKNEEYKDMLADA</sequence>
<proteinExistence type="predicted"/>
<dbReference type="EMBL" id="CP003924">
    <property type="protein sequence ID" value="AGS35635.1"/>
    <property type="molecule type" value="Genomic_DNA"/>
</dbReference>
<dbReference type="InterPro" id="IPR031165">
    <property type="entry name" value="GNAT_YJDJ"/>
</dbReference>
<dbReference type="AlphaFoldDB" id="S5T4T9"/>
<dbReference type="InterPro" id="IPR016181">
    <property type="entry name" value="Acyl_CoA_acyltransferase"/>
</dbReference>
<dbReference type="KEGG" id="cmd:B841_10815"/>
<evidence type="ECO:0000313" key="2">
    <source>
        <dbReference type="EMBL" id="AGS35635.1"/>
    </source>
</evidence>
<evidence type="ECO:0000313" key="3">
    <source>
        <dbReference type="Proteomes" id="UP000015388"/>
    </source>
</evidence>
<keyword evidence="3" id="KW-1185">Reference proteome</keyword>
<dbReference type="GO" id="GO:0016740">
    <property type="term" value="F:transferase activity"/>
    <property type="evidence" value="ECO:0007669"/>
    <property type="project" value="UniProtKB-KW"/>
</dbReference>
<accession>S5T4T9</accession>
<dbReference type="Gene3D" id="3.40.630.30">
    <property type="match status" value="1"/>
</dbReference>
<dbReference type="Pfam" id="PF14542">
    <property type="entry name" value="Acetyltransf_CG"/>
    <property type="match status" value="1"/>
</dbReference>
<dbReference type="STRING" id="1224163.B841_10815"/>
<keyword evidence="2" id="KW-0808">Transferase</keyword>
<gene>
    <name evidence="2" type="ORF">B841_10815</name>
</gene>
<reference evidence="2 3" key="1">
    <citation type="submission" date="2012-11" db="EMBL/GenBank/DDBJ databases">
        <title>The complete genome sequence of Corynebacterium maris Coryn-1 (=DSM 45190).</title>
        <authorList>
            <person name="Schaffert L."/>
            <person name="Albersmeier A."/>
            <person name="Kalinowski J."/>
            <person name="Ruckert C."/>
        </authorList>
    </citation>
    <scope>NUCLEOTIDE SEQUENCE [LARGE SCALE GENOMIC DNA]</scope>
    <source>
        <strain evidence="3">Coryn-1</strain>
    </source>
</reference>
<evidence type="ECO:0000259" key="1">
    <source>
        <dbReference type="PROSITE" id="PS51729"/>
    </source>
</evidence>
<dbReference type="Proteomes" id="UP000015388">
    <property type="component" value="Chromosome"/>
</dbReference>
<dbReference type="InterPro" id="IPR045057">
    <property type="entry name" value="Gcn5-rel_NAT"/>
</dbReference>
<organism evidence="2 3">
    <name type="scientific">Corynebacterium maris DSM 45190</name>
    <dbReference type="NCBI Taxonomy" id="1224163"/>
    <lineage>
        <taxon>Bacteria</taxon>
        <taxon>Bacillati</taxon>
        <taxon>Actinomycetota</taxon>
        <taxon>Actinomycetes</taxon>
        <taxon>Mycobacteriales</taxon>
        <taxon>Corynebacteriaceae</taxon>
        <taxon>Corynebacterium</taxon>
    </lineage>
</organism>
<dbReference type="OrthoDB" id="5405911at2"/>
<dbReference type="eggNOG" id="COG2388">
    <property type="taxonomic scope" value="Bacteria"/>
</dbReference>
<dbReference type="PANTHER" id="PTHR31435:SF9">
    <property type="entry name" value="PROTEIN NATD1"/>
    <property type="match status" value="1"/>
</dbReference>
<feature type="domain" description="N-acetyltransferase" evidence="1">
    <location>
        <begin position="9"/>
        <end position="95"/>
    </location>
</feature>
<dbReference type="PATRIC" id="fig|1224163.3.peg.2181"/>
<dbReference type="RefSeq" id="WP_020935567.1">
    <property type="nucleotide sequence ID" value="NC_021915.1"/>
</dbReference>
<name>S5T4T9_9CORY</name>
<dbReference type="HOGENOM" id="CLU_132888_0_1_11"/>
<dbReference type="PANTHER" id="PTHR31435">
    <property type="entry name" value="PROTEIN NATD1"/>
    <property type="match status" value="1"/>
</dbReference>
<dbReference type="SUPFAM" id="SSF55729">
    <property type="entry name" value="Acyl-CoA N-acyltransferases (Nat)"/>
    <property type="match status" value="1"/>
</dbReference>
<dbReference type="PROSITE" id="PS51729">
    <property type="entry name" value="GNAT_YJDJ"/>
    <property type="match status" value="1"/>
</dbReference>
<protein>
    <submittedName>
        <fullName evidence="2">Acetyltransferase</fullName>
    </submittedName>
</protein>